<dbReference type="EMBL" id="QYRP01000002">
    <property type="protein sequence ID" value="RJS45848.1"/>
    <property type="molecule type" value="Genomic_DNA"/>
</dbReference>
<evidence type="ECO:0000313" key="2">
    <source>
        <dbReference type="EMBL" id="RJS45848.1"/>
    </source>
</evidence>
<protein>
    <recommendedName>
        <fullName evidence="4">Integral membrane protein</fullName>
    </recommendedName>
</protein>
<dbReference type="Proteomes" id="UP000276542">
    <property type="component" value="Unassembled WGS sequence"/>
</dbReference>
<dbReference type="Pfam" id="PF19853">
    <property type="entry name" value="DUF6328"/>
    <property type="match status" value="1"/>
</dbReference>
<sequence>MGKSTKAAKPAHASRLDRELNELLQELRVVQGGILLMIGFLLVIAFSAAFQEVTTFQKVAYYLTVLVTGISAIVVVAPVVHHRLAFRKHDKERIVVRGNHQVLASVGLVALSILGILTLLTDFLFGLMLTIVIDVLYVGLVSIFWVVLPITSIRRAAREHAEEARLSSVPPAPAAAPAQRRSS</sequence>
<dbReference type="OrthoDB" id="3625784at2"/>
<feature type="transmembrane region" description="Helical" evidence="1">
    <location>
        <begin position="59"/>
        <end position="81"/>
    </location>
</feature>
<feature type="transmembrane region" description="Helical" evidence="1">
    <location>
        <begin position="34"/>
        <end position="53"/>
    </location>
</feature>
<evidence type="ECO:0000313" key="3">
    <source>
        <dbReference type="Proteomes" id="UP000276542"/>
    </source>
</evidence>
<keyword evidence="1" id="KW-0472">Membrane</keyword>
<evidence type="ECO:0008006" key="4">
    <source>
        <dbReference type="Google" id="ProtNLM"/>
    </source>
</evidence>
<dbReference type="AlphaFoldDB" id="A0A3A5H7K1"/>
<keyword evidence="1" id="KW-0812">Transmembrane</keyword>
<feature type="transmembrane region" description="Helical" evidence="1">
    <location>
        <begin position="127"/>
        <end position="148"/>
    </location>
</feature>
<comment type="caution">
    <text evidence="2">The sequence shown here is derived from an EMBL/GenBank/DDBJ whole genome shotgun (WGS) entry which is preliminary data.</text>
</comment>
<organism evidence="2 3">
    <name type="scientific">Nocardioides cavernaquae</name>
    <dbReference type="NCBI Taxonomy" id="2321396"/>
    <lineage>
        <taxon>Bacteria</taxon>
        <taxon>Bacillati</taxon>
        <taxon>Actinomycetota</taxon>
        <taxon>Actinomycetes</taxon>
        <taxon>Propionibacteriales</taxon>
        <taxon>Nocardioidaceae</taxon>
        <taxon>Nocardioides</taxon>
    </lineage>
</organism>
<dbReference type="RefSeq" id="WP_120059747.1">
    <property type="nucleotide sequence ID" value="NZ_QYRP01000002.1"/>
</dbReference>
<accession>A0A3A5H7K1</accession>
<keyword evidence="1" id="KW-1133">Transmembrane helix</keyword>
<reference evidence="3" key="1">
    <citation type="submission" date="2018-09" db="EMBL/GenBank/DDBJ databases">
        <authorList>
            <person name="Zhu H."/>
        </authorList>
    </citation>
    <scope>NUCLEOTIDE SEQUENCE [LARGE SCALE GENOMIC DNA]</scope>
    <source>
        <strain evidence="3">K1W22B-1</strain>
    </source>
</reference>
<name>A0A3A5H7K1_9ACTN</name>
<gene>
    <name evidence="2" type="ORF">D4739_06155</name>
</gene>
<evidence type="ECO:0000256" key="1">
    <source>
        <dbReference type="SAM" id="Phobius"/>
    </source>
</evidence>
<keyword evidence="3" id="KW-1185">Reference proteome</keyword>
<dbReference type="InterPro" id="IPR046291">
    <property type="entry name" value="DUF6328"/>
</dbReference>
<feature type="transmembrane region" description="Helical" evidence="1">
    <location>
        <begin position="102"/>
        <end position="121"/>
    </location>
</feature>
<proteinExistence type="predicted"/>